<evidence type="ECO:0000313" key="4">
    <source>
        <dbReference type="EMBL" id="CBH96367.1"/>
    </source>
</evidence>
<dbReference type="PROSITE" id="PS50846">
    <property type="entry name" value="HMA_2"/>
    <property type="match status" value="1"/>
</dbReference>
<dbReference type="InterPro" id="IPR036163">
    <property type="entry name" value="HMA_dom_sf"/>
</dbReference>
<evidence type="ECO:0000256" key="2">
    <source>
        <dbReference type="ARBA" id="ARBA00022723"/>
    </source>
</evidence>
<dbReference type="Pfam" id="PF00403">
    <property type="entry name" value="HMA"/>
    <property type="match status" value="1"/>
</dbReference>
<evidence type="ECO:0000256" key="1">
    <source>
        <dbReference type="ARBA" id="ARBA00004196"/>
    </source>
</evidence>
<dbReference type="NCBIfam" id="TIGR02052">
    <property type="entry name" value="MerP"/>
    <property type="match status" value="1"/>
</dbReference>
<organism evidence="4">
    <name type="scientific">mine drainage metagenome</name>
    <dbReference type="NCBI Taxonomy" id="410659"/>
    <lineage>
        <taxon>unclassified sequences</taxon>
        <taxon>metagenomes</taxon>
        <taxon>ecological metagenomes</taxon>
    </lineage>
</organism>
<protein>
    <submittedName>
        <fullName evidence="4">Mercuric transport protein periplasmic component (Periplasmic mercury ion-binding protein) (Mercury scavenger protein)</fullName>
    </submittedName>
</protein>
<dbReference type="AlphaFoldDB" id="E6PN65"/>
<proteinExistence type="predicted"/>
<accession>E6PN65</accession>
<dbReference type="CDD" id="cd00371">
    <property type="entry name" value="HMA"/>
    <property type="match status" value="1"/>
</dbReference>
<dbReference type="FunFam" id="3.30.70.100:FF:000005">
    <property type="entry name" value="Copper-exporting P-type ATPase A"/>
    <property type="match status" value="1"/>
</dbReference>
<sequence length="94" mass="9915">MRKILFALALCVFALPAWAATETAQLSVPGMTCVVCPITVKKALDDVPGVSHVSVDFPAKTAQVQFDDSKTQVAALLKAVADAGYPSKVVKVVR</sequence>
<dbReference type="PANTHER" id="PTHR46594">
    <property type="entry name" value="P-TYPE CATION-TRANSPORTING ATPASE"/>
    <property type="match status" value="1"/>
</dbReference>
<keyword evidence="2" id="KW-0479">Metal-binding</keyword>
<feature type="domain" description="HMA" evidence="3">
    <location>
        <begin position="22"/>
        <end position="88"/>
    </location>
</feature>
<dbReference type="SUPFAM" id="SSF55008">
    <property type="entry name" value="HMA, heavy metal-associated domain"/>
    <property type="match status" value="1"/>
</dbReference>
<comment type="subcellular location">
    <subcellularLocation>
        <location evidence="1">Cell envelope</location>
    </subcellularLocation>
</comment>
<dbReference type="GO" id="GO:0045340">
    <property type="term" value="F:mercury ion binding"/>
    <property type="evidence" value="ECO:0007669"/>
    <property type="project" value="InterPro"/>
</dbReference>
<dbReference type="GO" id="GO:0042597">
    <property type="term" value="C:periplasmic space"/>
    <property type="evidence" value="ECO:0007669"/>
    <property type="project" value="InterPro"/>
</dbReference>
<dbReference type="GO" id="GO:0015097">
    <property type="term" value="F:mercury ion transmembrane transporter activity"/>
    <property type="evidence" value="ECO:0007669"/>
    <property type="project" value="InterPro"/>
</dbReference>
<dbReference type="InterPro" id="IPR011795">
    <property type="entry name" value="MerP"/>
</dbReference>
<dbReference type="PRINTS" id="PR00946">
    <property type="entry name" value="HGSCAVENGER"/>
</dbReference>
<dbReference type="GO" id="GO:0030313">
    <property type="term" value="C:cell envelope"/>
    <property type="evidence" value="ECO:0007669"/>
    <property type="project" value="UniProtKB-SubCell"/>
</dbReference>
<reference evidence="4" key="1">
    <citation type="submission" date="2009-10" db="EMBL/GenBank/DDBJ databases">
        <title>Diversity of trophic interactions inside an arsenic-rich microbial ecosystem.</title>
        <authorList>
            <person name="Bertin P.N."/>
            <person name="Heinrich-Salmeron A."/>
            <person name="Pelletier E."/>
            <person name="Goulhen-Chollet F."/>
            <person name="Arsene-Ploetze F."/>
            <person name="Gallien S."/>
            <person name="Calteau A."/>
            <person name="Vallenet D."/>
            <person name="Casiot C."/>
            <person name="Chane-Woon-Ming B."/>
            <person name="Giloteaux L."/>
            <person name="Barakat M."/>
            <person name="Bonnefoy V."/>
            <person name="Bruneel O."/>
            <person name="Chandler M."/>
            <person name="Cleiss J."/>
            <person name="Duran R."/>
            <person name="Elbaz-Poulichet F."/>
            <person name="Fonknechten N."/>
            <person name="Lauga B."/>
            <person name="Mornico D."/>
            <person name="Ortet P."/>
            <person name="Schaeffer C."/>
            <person name="Siguier P."/>
            <person name="Alexander Thil Smith A."/>
            <person name="Van Dorsselaer A."/>
            <person name="Weissenbach J."/>
            <person name="Medigue C."/>
            <person name="Le Paslier D."/>
        </authorList>
    </citation>
    <scope>NUCLEOTIDE SEQUENCE</scope>
</reference>
<gene>
    <name evidence="4" type="primary">merP</name>
    <name evidence="4" type="ORF">CARN2_2308</name>
</gene>
<dbReference type="InterPro" id="IPR001802">
    <property type="entry name" value="MerP/CopZ"/>
</dbReference>
<name>E6PN65_9ZZZZ</name>
<dbReference type="Gene3D" id="3.30.70.100">
    <property type="match status" value="1"/>
</dbReference>
<comment type="caution">
    <text evidence="4">The sequence shown here is derived from an EMBL/GenBank/DDBJ whole genome shotgun (WGS) entry which is preliminary data.</text>
</comment>
<dbReference type="InterPro" id="IPR006121">
    <property type="entry name" value="HMA_dom"/>
</dbReference>
<evidence type="ECO:0000259" key="3">
    <source>
        <dbReference type="PROSITE" id="PS50846"/>
    </source>
</evidence>
<dbReference type="PANTHER" id="PTHR46594:SF4">
    <property type="entry name" value="P-TYPE CATION-TRANSPORTING ATPASE"/>
    <property type="match status" value="1"/>
</dbReference>
<dbReference type="EMBL" id="CABM01000024">
    <property type="protein sequence ID" value="CBH96367.1"/>
    <property type="molecule type" value="Genomic_DNA"/>
</dbReference>